<dbReference type="RefSeq" id="XP_037158024.1">
    <property type="nucleotide sequence ID" value="XM_037315073.1"/>
</dbReference>
<reference evidence="1 2" key="1">
    <citation type="journal article" date="2020" name="Genomics">
        <title>Complete, high-quality genomes from long-read metagenomic sequencing of two wolf lichen thalli reveals enigmatic genome architecture.</title>
        <authorList>
            <person name="McKenzie S.K."/>
            <person name="Walston R.F."/>
            <person name="Allen J.L."/>
        </authorList>
    </citation>
    <scope>NUCLEOTIDE SEQUENCE [LARGE SCALE GENOMIC DNA]</scope>
    <source>
        <strain evidence="1">WasteWater2</strain>
    </source>
</reference>
<sequence length="65" mass="7303">MGKSGQQDDDGQQPTPTPEELQELYDLRSQKANQIKPEQSRPKKIFKFAMPSSTVNIPTLKEASN</sequence>
<evidence type="ECO:0000313" key="1">
    <source>
        <dbReference type="EMBL" id="KAF6223150.1"/>
    </source>
</evidence>
<organism evidence="1 2">
    <name type="scientific">Letharia columbiana</name>
    <dbReference type="NCBI Taxonomy" id="112416"/>
    <lineage>
        <taxon>Eukaryota</taxon>
        <taxon>Fungi</taxon>
        <taxon>Dikarya</taxon>
        <taxon>Ascomycota</taxon>
        <taxon>Pezizomycotina</taxon>
        <taxon>Lecanoromycetes</taxon>
        <taxon>OSLEUM clade</taxon>
        <taxon>Lecanoromycetidae</taxon>
        <taxon>Lecanorales</taxon>
        <taxon>Lecanorineae</taxon>
        <taxon>Parmeliaceae</taxon>
        <taxon>Letharia</taxon>
    </lineage>
</organism>
<dbReference type="EMBL" id="JACCJC010000136">
    <property type="protein sequence ID" value="KAF6223150.1"/>
    <property type="molecule type" value="Genomic_DNA"/>
</dbReference>
<dbReference type="GeneID" id="59294877"/>
<accession>A0A8H6CGX0</accession>
<proteinExistence type="predicted"/>
<name>A0A8H6CGX0_9LECA</name>
<protein>
    <submittedName>
        <fullName evidence="1">Uncharacterized protein</fullName>
    </submittedName>
</protein>
<keyword evidence="2" id="KW-1185">Reference proteome</keyword>
<evidence type="ECO:0000313" key="2">
    <source>
        <dbReference type="Proteomes" id="UP000578531"/>
    </source>
</evidence>
<gene>
    <name evidence="1" type="ORF">HO173_013250</name>
</gene>
<dbReference type="Proteomes" id="UP000578531">
    <property type="component" value="Unassembled WGS sequence"/>
</dbReference>
<dbReference type="AlphaFoldDB" id="A0A8H6CGX0"/>
<comment type="caution">
    <text evidence="1">The sequence shown here is derived from an EMBL/GenBank/DDBJ whole genome shotgun (WGS) entry which is preliminary data.</text>
</comment>